<evidence type="ECO:0000313" key="11">
    <source>
        <dbReference type="Proteomes" id="UP000432350"/>
    </source>
</evidence>
<dbReference type="EMBL" id="UAUU01000005">
    <property type="protein sequence ID" value="SPZ84984.1"/>
    <property type="molecule type" value="Genomic_DNA"/>
</dbReference>
<keyword evidence="5 9" id="KW-0418">Kinase</keyword>
<evidence type="ECO:0000256" key="4">
    <source>
        <dbReference type="ARBA" id="ARBA00022679"/>
    </source>
</evidence>
<dbReference type="EC" id="2.7.13.3" evidence="2"/>
<evidence type="ECO:0000313" key="9">
    <source>
        <dbReference type="EMBL" id="VXC97315.1"/>
    </source>
</evidence>
<keyword evidence="6" id="KW-0812">Transmembrane</keyword>
<organism evidence="8 10">
    <name type="scientific">Sphingobacterium multivorum</name>
    <dbReference type="NCBI Taxonomy" id="28454"/>
    <lineage>
        <taxon>Bacteria</taxon>
        <taxon>Pseudomonadati</taxon>
        <taxon>Bacteroidota</taxon>
        <taxon>Sphingobacteriia</taxon>
        <taxon>Sphingobacteriales</taxon>
        <taxon>Sphingobacteriaceae</taxon>
        <taxon>Sphingobacterium</taxon>
    </lineage>
</organism>
<dbReference type="InterPro" id="IPR003594">
    <property type="entry name" value="HATPase_dom"/>
</dbReference>
<feature type="domain" description="Histidine kinase" evidence="7">
    <location>
        <begin position="339"/>
        <end position="552"/>
    </location>
</feature>
<dbReference type="PRINTS" id="PR00344">
    <property type="entry name" value="BCTRLSENSOR"/>
</dbReference>
<sequence>MKAEKYSYRKNYGLLLMFFIVISGLYIFALFLSRNYTESHIKNEFTNRKSEIFDQTLVPFNDFFQNRIPEVSFYQGFLDSVQAGKYAYSILSSYPFVREIGFFDLQFNNDHNLNYGFIVNNLRIQPKTITFFTVSRSGLNKNTIRDRGQMGLHSEEINNIGVKLATYIDKLQPNAKLSDKDILKVFYTIRPGQITYLNIPRVNDLIVYKSIMEGNLDHTVGYEQDMFNFQIDPMYLEVKNSYSNLYEKVEIVPLVGAPITPENDEISTEMPLPGALADYKLLFRSSKSFLSKEINRSFWPVLGGVSLIYIILIAILYLIYRNLEINGRLFKLQYDFINNLTHEFKTPVSVIKIAGNNIKSAQVLSDEERKMYGNILDQEADRLNNLMNKLLSFSQIENKTIKLNKEEVDLEEFTENLVASSRIKYADFKISTKIDVRTSMLADPVLLSSVFQNMIDNAYKYSKAGHKILDIAIQQNKKNFVITFKDEGIGIEKAEFNNIFKKFYRIKSQYNQQGSIGLGLAFCKEITEFIGGDITVKSQLGQGTTFTLVFPV</sequence>
<dbReference type="PROSITE" id="PS50109">
    <property type="entry name" value="HIS_KIN"/>
    <property type="match status" value="1"/>
</dbReference>
<keyword evidence="3" id="KW-0597">Phosphoprotein</keyword>
<dbReference type="EMBL" id="CABWMV010000024">
    <property type="protein sequence ID" value="VXC97315.1"/>
    <property type="molecule type" value="Genomic_DNA"/>
</dbReference>
<evidence type="ECO:0000256" key="3">
    <source>
        <dbReference type="ARBA" id="ARBA00022553"/>
    </source>
</evidence>
<dbReference type="InterPro" id="IPR036890">
    <property type="entry name" value="HATPase_C_sf"/>
</dbReference>
<dbReference type="SMART" id="SM00388">
    <property type="entry name" value="HisKA"/>
    <property type="match status" value="1"/>
</dbReference>
<dbReference type="PANTHER" id="PTHR43547:SF2">
    <property type="entry name" value="HYBRID SIGNAL TRANSDUCTION HISTIDINE KINASE C"/>
    <property type="match status" value="1"/>
</dbReference>
<evidence type="ECO:0000256" key="2">
    <source>
        <dbReference type="ARBA" id="ARBA00012438"/>
    </source>
</evidence>
<reference evidence="8 10" key="1">
    <citation type="submission" date="2018-06" db="EMBL/GenBank/DDBJ databases">
        <authorList>
            <consortium name="Pathogen Informatics"/>
            <person name="Doyle S."/>
        </authorList>
    </citation>
    <scope>NUCLEOTIDE SEQUENCE [LARGE SCALE GENOMIC DNA]</scope>
    <source>
        <strain evidence="8 10">NCTC11343</strain>
    </source>
</reference>
<accession>A0A2X2IUJ5</accession>
<gene>
    <name evidence="8" type="primary">phoR_4</name>
    <name evidence="8" type="ORF">NCTC11343_01540</name>
    <name evidence="9" type="ORF">SPHINGO8BC_51258</name>
</gene>
<feature type="transmembrane region" description="Helical" evidence="6">
    <location>
        <begin position="12"/>
        <end position="32"/>
    </location>
</feature>
<keyword evidence="6" id="KW-1133">Transmembrane helix</keyword>
<evidence type="ECO:0000256" key="6">
    <source>
        <dbReference type="SAM" id="Phobius"/>
    </source>
</evidence>
<dbReference type="GO" id="GO:0000155">
    <property type="term" value="F:phosphorelay sensor kinase activity"/>
    <property type="evidence" value="ECO:0007669"/>
    <property type="project" value="InterPro"/>
</dbReference>
<dbReference type="RefSeq" id="WP_088160664.1">
    <property type="nucleotide sequence ID" value="NZ_CP068086.1"/>
</dbReference>
<dbReference type="CDD" id="cd00082">
    <property type="entry name" value="HisKA"/>
    <property type="match status" value="1"/>
</dbReference>
<feature type="transmembrane region" description="Helical" evidence="6">
    <location>
        <begin position="298"/>
        <end position="320"/>
    </location>
</feature>
<dbReference type="SUPFAM" id="SSF55874">
    <property type="entry name" value="ATPase domain of HSP90 chaperone/DNA topoisomerase II/histidine kinase"/>
    <property type="match status" value="1"/>
</dbReference>
<evidence type="ECO:0000313" key="8">
    <source>
        <dbReference type="EMBL" id="SPZ84984.1"/>
    </source>
</evidence>
<name>A0A2X2IUJ5_SPHMU</name>
<dbReference type="Pfam" id="PF02518">
    <property type="entry name" value="HATPase_c"/>
    <property type="match status" value="1"/>
</dbReference>
<evidence type="ECO:0000259" key="7">
    <source>
        <dbReference type="PROSITE" id="PS50109"/>
    </source>
</evidence>
<reference evidence="9 11" key="2">
    <citation type="submission" date="2019-10" db="EMBL/GenBank/DDBJ databases">
        <authorList>
            <person name="Karimi E."/>
        </authorList>
    </citation>
    <scope>NUCLEOTIDE SEQUENCE [LARGE SCALE GENOMIC DNA]</scope>
    <source>
        <strain evidence="9 11">Sphingobacterium sp. 8BC</strain>
    </source>
</reference>
<dbReference type="InterPro" id="IPR003661">
    <property type="entry name" value="HisK_dim/P_dom"/>
</dbReference>
<dbReference type="Proteomes" id="UP000251241">
    <property type="component" value="Unassembled WGS sequence"/>
</dbReference>
<dbReference type="Pfam" id="PF00512">
    <property type="entry name" value="HisKA"/>
    <property type="match status" value="1"/>
</dbReference>
<dbReference type="Proteomes" id="UP000432350">
    <property type="component" value="Unassembled WGS sequence"/>
</dbReference>
<dbReference type="Gene3D" id="1.10.287.130">
    <property type="match status" value="1"/>
</dbReference>
<dbReference type="InterPro" id="IPR004358">
    <property type="entry name" value="Sig_transdc_His_kin-like_C"/>
</dbReference>
<protein>
    <recommendedName>
        <fullName evidence="2">histidine kinase</fullName>
        <ecNumber evidence="2">2.7.13.3</ecNumber>
    </recommendedName>
</protein>
<dbReference type="SMART" id="SM00387">
    <property type="entry name" value="HATPase_c"/>
    <property type="match status" value="1"/>
</dbReference>
<dbReference type="InterPro" id="IPR036097">
    <property type="entry name" value="HisK_dim/P_sf"/>
</dbReference>
<accession>A0A654CXA9</accession>
<dbReference type="Gene3D" id="3.30.565.10">
    <property type="entry name" value="Histidine kinase-like ATPase, C-terminal domain"/>
    <property type="match status" value="1"/>
</dbReference>
<comment type="catalytic activity">
    <reaction evidence="1">
        <text>ATP + protein L-histidine = ADP + protein N-phospho-L-histidine.</text>
        <dbReference type="EC" id="2.7.13.3"/>
    </reaction>
</comment>
<keyword evidence="6" id="KW-0472">Membrane</keyword>
<keyword evidence="4 8" id="KW-0808">Transferase</keyword>
<evidence type="ECO:0000313" key="10">
    <source>
        <dbReference type="Proteomes" id="UP000251241"/>
    </source>
</evidence>
<dbReference type="FunFam" id="3.30.565.10:FF:000006">
    <property type="entry name" value="Sensor histidine kinase WalK"/>
    <property type="match status" value="1"/>
</dbReference>
<dbReference type="InterPro" id="IPR005467">
    <property type="entry name" value="His_kinase_dom"/>
</dbReference>
<evidence type="ECO:0000256" key="1">
    <source>
        <dbReference type="ARBA" id="ARBA00000085"/>
    </source>
</evidence>
<dbReference type="GeneID" id="97181696"/>
<evidence type="ECO:0000256" key="5">
    <source>
        <dbReference type="ARBA" id="ARBA00022777"/>
    </source>
</evidence>
<dbReference type="AlphaFoldDB" id="A0A2X2IUJ5"/>
<dbReference type="PANTHER" id="PTHR43547">
    <property type="entry name" value="TWO-COMPONENT HISTIDINE KINASE"/>
    <property type="match status" value="1"/>
</dbReference>
<proteinExistence type="predicted"/>
<dbReference type="SUPFAM" id="SSF47384">
    <property type="entry name" value="Homodimeric domain of signal transducing histidine kinase"/>
    <property type="match status" value="1"/>
</dbReference>